<dbReference type="GO" id="GO:0004721">
    <property type="term" value="F:phosphoprotein phosphatase activity"/>
    <property type="evidence" value="ECO:0007669"/>
    <property type="project" value="TreeGrafter"/>
</dbReference>
<dbReference type="GO" id="GO:0005886">
    <property type="term" value="C:plasma membrane"/>
    <property type="evidence" value="ECO:0007669"/>
    <property type="project" value="UniProtKB-SubCell"/>
</dbReference>
<keyword evidence="6" id="KW-0812">Transmembrane</keyword>
<dbReference type="InterPro" id="IPR036097">
    <property type="entry name" value="HisK_dim/P_sf"/>
</dbReference>
<protein>
    <recommendedName>
        <fullName evidence="3">histidine kinase</fullName>
        <ecNumber evidence="3">2.7.13.3</ecNumber>
    </recommendedName>
</protein>
<evidence type="ECO:0000256" key="8">
    <source>
        <dbReference type="ARBA" id="ARBA00022989"/>
    </source>
</evidence>
<dbReference type="PANTHER" id="PTHR45453">
    <property type="entry name" value="PHOSPHATE REGULON SENSOR PROTEIN PHOR"/>
    <property type="match status" value="1"/>
</dbReference>
<comment type="caution">
    <text evidence="10">The sequence shown here is derived from an EMBL/GenBank/DDBJ whole genome shotgun (WGS) entry which is preliminary data.</text>
</comment>
<evidence type="ECO:0000256" key="9">
    <source>
        <dbReference type="ARBA" id="ARBA00023136"/>
    </source>
</evidence>
<dbReference type="GO" id="GO:0016036">
    <property type="term" value="P:cellular response to phosphate starvation"/>
    <property type="evidence" value="ECO:0007669"/>
    <property type="project" value="TreeGrafter"/>
</dbReference>
<evidence type="ECO:0000256" key="1">
    <source>
        <dbReference type="ARBA" id="ARBA00000085"/>
    </source>
</evidence>
<dbReference type="AlphaFoldDB" id="A0AAW9IY33"/>
<dbReference type="GO" id="GO:0000155">
    <property type="term" value="F:phosphorelay sensor kinase activity"/>
    <property type="evidence" value="ECO:0007669"/>
    <property type="project" value="InterPro"/>
</dbReference>
<evidence type="ECO:0000256" key="6">
    <source>
        <dbReference type="ARBA" id="ARBA00022692"/>
    </source>
</evidence>
<keyword evidence="8" id="KW-1133">Transmembrane helix</keyword>
<evidence type="ECO:0000313" key="11">
    <source>
        <dbReference type="Proteomes" id="UP001292368"/>
    </source>
</evidence>
<gene>
    <name evidence="10" type="ORF">GNF77_18900</name>
</gene>
<evidence type="ECO:0000256" key="3">
    <source>
        <dbReference type="ARBA" id="ARBA00012438"/>
    </source>
</evidence>
<keyword evidence="4" id="KW-1003">Cell membrane</keyword>
<evidence type="ECO:0000256" key="4">
    <source>
        <dbReference type="ARBA" id="ARBA00022475"/>
    </source>
</evidence>
<dbReference type="PANTHER" id="PTHR45453:SF2">
    <property type="entry name" value="HISTIDINE KINASE"/>
    <property type="match status" value="1"/>
</dbReference>
<dbReference type="EMBL" id="WNVM01000943">
    <property type="protein sequence ID" value="MDZ5010921.1"/>
    <property type="molecule type" value="Genomic_DNA"/>
</dbReference>
<evidence type="ECO:0000313" key="10">
    <source>
        <dbReference type="EMBL" id="MDZ5010921.1"/>
    </source>
</evidence>
<dbReference type="Proteomes" id="UP001292368">
    <property type="component" value="Unassembled WGS sequence"/>
</dbReference>
<keyword evidence="9" id="KW-0472">Membrane</keyword>
<comment type="catalytic activity">
    <reaction evidence="1">
        <text>ATP + protein L-histidine = ADP + protein N-phospho-L-histidine.</text>
        <dbReference type="EC" id="2.7.13.3"/>
    </reaction>
</comment>
<sequence length="122" mass="14487">RYYKNKEVYKFLEKSLNNLDESILNLGDSVLGEGISNVLKRANSLYEDEIMEFNKSHEDHLTFINQWVHQMKTPLSVIQLQMQEYEGDEPIENIKKEVYKLNKGLNMAMYFARLDSFQKDFI</sequence>
<feature type="non-terminal residue" evidence="10">
    <location>
        <position position="122"/>
    </location>
</feature>
<comment type="subcellular location">
    <subcellularLocation>
        <location evidence="2">Cell membrane</location>
        <topology evidence="2">Multi-pass membrane protein</topology>
    </subcellularLocation>
</comment>
<reference evidence="10" key="1">
    <citation type="submission" date="2019-11" db="EMBL/GenBank/DDBJ databases">
        <title>Characterization of Clostridium perfringens isolates from swine manure treated agricultural soils.</title>
        <authorList>
            <person name="Wushke S.T."/>
        </authorList>
    </citation>
    <scope>NUCLEOTIDE SEQUENCE</scope>
    <source>
        <strain evidence="10">V2</strain>
    </source>
</reference>
<organism evidence="10 11">
    <name type="scientific">Clostridium perfringens</name>
    <dbReference type="NCBI Taxonomy" id="1502"/>
    <lineage>
        <taxon>Bacteria</taxon>
        <taxon>Bacillati</taxon>
        <taxon>Bacillota</taxon>
        <taxon>Clostridia</taxon>
        <taxon>Eubacteriales</taxon>
        <taxon>Clostridiaceae</taxon>
        <taxon>Clostridium</taxon>
    </lineage>
</organism>
<dbReference type="EC" id="2.7.13.3" evidence="3"/>
<feature type="non-terminal residue" evidence="10">
    <location>
        <position position="1"/>
    </location>
</feature>
<evidence type="ECO:0000256" key="5">
    <source>
        <dbReference type="ARBA" id="ARBA00022679"/>
    </source>
</evidence>
<accession>A0AAW9IY33</accession>
<keyword evidence="7 10" id="KW-0418">Kinase</keyword>
<dbReference type="InterPro" id="IPR050351">
    <property type="entry name" value="BphY/WalK/GraS-like"/>
</dbReference>
<proteinExistence type="predicted"/>
<name>A0AAW9IY33_CLOPF</name>
<evidence type="ECO:0000256" key="2">
    <source>
        <dbReference type="ARBA" id="ARBA00004651"/>
    </source>
</evidence>
<evidence type="ECO:0000256" key="7">
    <source>
        <dbReference type="ARBA" id="ARBA00022777"/>
    </source>
</evidence>
<keyword evidence="5" id="KW-0808">Transferase</keyword>
<dbReference type="SUPFAM" id="SSF47384">
    <property type="entry name" value="Homodimeric domain of signal transducing histidine kinase"/>
    <property type="match status" value="1"/>
</dbReference>